<dbReference type="SUPFAM" id="SSF52402">
    <property type="entry name" value="Adenine nucleotide alpha hydrolases-like"/>
    <property type="match status" value="1"/>
</dbReference>
<dbReference type="Gene3D" id="3.40.50.620">
    <property type="entry name" value="HUPs"/>
    <property type="match status" value="1"/>
</dbReference>
<comment type="caution">
    <text evidence="4">The sequence shown here is derived from an EMBL/GenBank/DDBJ whole genome shotgun (WGS) entry which is preliminary data.</text>
</comment>
<protein>
    <submittedName>
        <fullName evidence="4">UspA</fullName>
    </submittedName>
</protein>
<evidence type="ECO:0000256" key="1">
    <source>
        <dbReference type="ARBA" id="ARBA00008791"/>
    </source>
</evidence>
<keyword evidence="5" id="KW-1185">Reference proteome</keyword>
<dbReference type="InterPro" id="IPR006016">
    <property type="entry name" value="UspA"/>
</dbReference>
<sequence>MADLYSRSAPDAPQPSLRVSSSEGIDRAERTVVLAHRSDSSPAVLQAGIDAAQHLGAALRVVHYAHDMTAGPTAEPEMIQRIKELSRPILEAGIEFEIQRAGDGVADQVLELAEDHAAALLVLAVRRRSPLMKLFLGSSAQRILLEASCPVLTLR</sequence>
<comment type="similarity">
    <text evidence="1">Belongs to the universal stress protein A family.</text>
</comment>
<dbReference type="AlphaFoldDB" id="M2YFZ6"/>
<proteinExistence type="inferred from homology"/>
<dbReference type="CDD" id="cd00293">
    <property type="entry name" value="USP-like"/>
    <property type="match status" value="1"/>
</dbReference>
<gene>
    <name evidence="4" type="ORF">C884_01953</name>
</gene>
<organism evidence="4 5">
    <name type="scientific">Kocuria palustris PEL</name>
    <dbReference type="NCBI Taxonomy" id="1236550"/>
    <lineage>
        <taxon>Bacteria</taxon>
        <taxon>Bacillati</taxon>
        <taxon>Actinomycetota</taxon>
        <taxon>Actinomycetes</taxon>
        <taxon>Micrococcales</taxon>
        <taxon>Micrococcaceae</taxon>
        <taxon>Kocuria</taxon>
    </lineage>
</organism>
<name>M2YFZ6_9MICC</name>
<dbReference type="EMBL" id="ANHZ02000004">
    <property type="protein sequence ID" value="EME37445.1"/>
    <property type="molecule type" value="Genomic_DNA"/>
</dbReference>
<evidence type="ECO:0000256" key="2">
    <source>
        <dbReference type="SAM" id="MobiDB-lite"/>
    </source>
</evidence>
<dbReference type="RefSeq" id="WP_006213969.1">
    <property type="nucleotide sequence ID" value="NZ_ANHZ02000004.1"/>
</dbReference>
<feature type="domain" description="UspA" evidence="3">
    <location>
        <begin position="30"/>
        <end position="155"/>
    </location>
</feature>
<evidence type="ECO:0000313" key="4">
    <source>
        <dbReference type="EMBL" id="EME37445.1"/>
    </source>
</evidence>
<evidence type="ECO:0000259" key="3">
    <source>
        <dbReference type="Pfam" id="PF00582"/>
    </source>
</evidence>
<dbReference type="Proteomes" id="UP000009877">
    <property type="component" value="Unassembled WGS sequence"/>
</dbReference>
<reference evidence="4 5" key="1">
    <citation type="journal article" date="2014" name="Genome Announc.">
        <title>Draft Genome Sequence of Kocuria palustris PEL.</title>
        <authorList>
            <person name="Sharma G."/>
            <person name="Khatri I."/>
            <person name="Subramanian S."/>
        </authorList>
    </citation>
    <scope>NUCLEOTIDE SEQUENCE [LARGE SCALE GENOMIC DNA]</scope>
    <source>
        <strain evidence="4 5">PEL</strain>
    </source>
</reference>
<feature type="region of interest" description="Disordered" evidence="2">
    <location>
        <begin position="1"/>
        <end position="24"/>
    </location>
</feature>
<accession>M2YFZ6</accession>
<evidence type="ECO:0000313" key="5">
    <source>
        <dbReference type="Proteomes" id="UP000009877"/>
    </source>
</evidence>
<dbReference type="PANTHER" id="PTHR46268:SF15">
    <property type="entry name" value="UNIVERSAL STRESS PROTEIN HP_0031"/>
    <property type="match status" value="1"/>
</dbReference>
<dbReference type="Pfam" id="PF00582">
    <property type="entry name" value="Usp"/>
    <property type="match status" value="1"/>
</dbReference>
<dbReference type="InterPro" id="IPR014729">
    <property type="entry name" value="Rossmann-like_a/b/a_fold"/>
</dbReference>
<dbReference type="STRING" id="71999.KPaMU14_11285"/>
<dbReference type="PRINTS" id="PR01438">
    <property type="entry name" value="UNVRSLSTRESS"/>
</dbReference>
<dbReference type="PANTHER" id="PTHR46268">
    <property type="entry name" value="STRESS RESPONSE PROTEIN NHAX"/>
    <property type="match status" value="1"/>
</dbReference>
<dbReference type="InterPro" id="IPR006015">
    <property type="entry name" value="Universal_stress_UspA"/>
</dbReference>